<protein>
    <submittedName>
        <fullName evidence="2">Uncharacterized protein</fullName>
    </submittedName>
</protein>
<proteinExistence type="predicted"/>
<keyword evidence="1" id="KW-0812">Transmembrane</keyword>
<name>A0A1N6M916_9VIBR</name>
<evidence type="ECO:0000313" key="3">
    <source>
        <dbReference type="Proteomes" id="UP000184774"/>
    </source>
</evidence>
<dbReference type="EMBL" id="FSSB01000022">
    <property type="protein sequence ID" value="SIO95919.1"/>
    <property type="molecule type" value="Genomic_DNA"/>
</dbReference>
<gene>
    <name evidence="2" type="ORF">VSP9026_03672</name>
</gene>
<accession>A0A1N6M916</accession>
<evidence type="ECO:0000313" key="2">
    <source>
        <dbReference type="EMBL" id="SIO95919.1"/>
    </source>
</evidence>
<evidence type="ECO:0000256" key="1">
    <source>
        <dbReference type="SAM" id="Phobius"/>
    </source>
</evidence>
<dbReference type="Proteomes" id="UP000184774">
    <property type="component" value="Unassembled WGS sequence"/>
</dbReference>
<sequence>MLAPLNSCFRLVYKRELNIKILYAIPLLAGCLSAFLNFQIYQQIITPQGLVECPKQAGYKKNLLRNYVKNIQQCEKF</sequence>
<organism evidence="2 3">
    <name type="scientific">Vibrio spartinae</name>
    <dbReference type="NCBI Taxonomy" id="1918945"/>
    <lineage>
        <taxon>Bacteria</taxon>
        <taxon>Pseudomonadati</taxon>
        <taxon>Pseudomonadota</taxon>
        <taxon>Gammaproteobacteria</taxon>
        <taxon>Vibrionales</taxon>
        <taxon>Vibrionaceae</taxon>
        <taxon>Vibrio</taxon>
    </lineage>
</organism>
<dbReference type="AlphaFoldDB" id="A0A1N6M916"/>
<reference evidence="2 3" key="1">
    <citation type="submission" date="2016-12" db="EMBL/GenBank/DDBJ databases">
        <authorList>
            <person name="Song W.-J."/>
            <person name="Kurnit D.M."/>
        </authorList>
    </citation>
    <scope>NUCLEOTIDE SEQUENCE [LARGE SCALE GENOMIC DNA]</scope>
    <source>
        <strain evidence="2 3">CECT 9026</strain>
    </source>
</reference>
<keyword evidence="1" id="KW-1133">Transmembrane helix</keyword>
<keyword evidence="1" id="KW-0472">Membrane</keyword>
<feature type="transmembrane region" description="Helical" evidence="1">
    <location>
        <begin position="21"/>
        <end position="41"/>
    </location>
</feature>